<feature type="region of interest" description="Disordered" evidence="1">
    <location>
        <begin position="26"/>
        <end position="52"/>
    </location>
</feature>
<dbReference type="EMBL" id="UYWX01001497">
    <property type="protein sequence ID" value="VDM21135.1"/>
    <property type="molecule type" value="Genomic_DNA"/>
</dbReference>
<evidence type="ECO:0000313" key="4">
    <source>
        <dbReference type="Proteomes" id="UP000274429"/>
    </source>
</evidence>
<feature type="signal peptide" evidence="2">
    <location>
        <begin position="1"/>
        <end position="28"/>
    </location>
</feature>
<sequence length="144" mass="15240">MGEGGLDSHCIITFILGTLSILTTTSKGESSSNLPSNPASTSNLGSGQRRAKSLVPLSENSDWWKVVDNGEEEAGSSPGPLIPDPGYVNGVDSALIPLLDGLVHNISCSWFFDNPPEPRLETQSTADPLTAPGLLLEFDFDILD</sequence>
<keyword evidence="2" id="KW-0732">Signal</keyword>
<evidence type="ECO:0000313" key="5">
    <source>
        <dbReference type="WBParaSite" id="TTAC_0000279301-mRNA-1"/>
    </source>
</evidence>
<organism evidence="5">
    <name type="scientific">Hydatigena taeniaeformis</name>
    <name type="common">Feline tapeworm</name>
    <name type="synonym">Taenia taeniaeformis</name>
    <dbReference type="NCBI Taxonomy" id="6205"/>
    <lineage>
        <taxon>Eukaryota</taxon>
        <taxon>Metazoa</taxon>
        <taxon>Spiralia</taxon>
        <taxon>Lophotrochozoa</taxon>
        <taxon>Platyhelminthes</taxon>
        <taxon>Cestoda</taxon>
        <taxon>Eucestoda</taxon>
        <taxon>Cyclophyllidea</taxon>
        <taxon>Taeniidae</taxon>
        <taxon>Hydatigera</taxon>
    </lineage>
</organism>
<reference evidence="5" key="1">
    <citation type="submission" date="2017-02" db="UniProtKB">
        <authorList>
            <consortium name="WormBaseParasite"/>
        </authorList>
    </citation>
    <scope>IDENTIFICATION</scope>
</reference>
<dbReference type="OrthoDB" id="6275562at2759"/>
<evidence type="ECO:0000256" key="2">
    <source>
        <dbReference type="SAM" id="SignalP"/>
    </source>
</evidence>
<evidence type="ECO:0000256" key="1">
    <source>
        <dbReference type="SAM" id="MobiDB-lite"/>
    </source>
</evidence>
<proteinExistence type="predicted"/>
<feature type="chain" id="PRO_5043133030" evidence="2">
    <location>
        <begin position="29"/>
        <end position="144"/>
    </location>
</feature>
<accession>A0A0R3WPV3</accession>
<evidence type="ECO:0000313" key="3">
    <source>
        <dbReference type="EMBL" id="VDM21135.1"/>
    </source>
</evidence>
<feature type="compositionally biased region" description="Polar residues" evidence="1">
    <location>
        <begin position="26"/>
        <end position="46"/>
    </location>
</feature>
<dbReference type="Proteomes" id="UP000274429">
    <property type="component" value="Unassembled WGS sequence"/>
</dbReference>
<dbReference type="AlphaFoldDB" id="A0A0R3WPV3"/>
<reference evidence="3 4" key="2">
    <citation type="submission" date="2018-11" db="EMBL/GenBank/DDBJ databases">
        <authorList>
            <consortium name="Pathogen Informatics"/>
        </authorList>
    </citation>
    <scope>NUCLEOTIDE SEQUENCE [LARGE SCALE GENOMIC DNA]</scope>
</reference>
<keyword evidence="4" id="KW-1185">Reference proteome</keyword>
<dbReference type="STRING" id="6205.A0A0R3WPV3"/>
<dbReference type="WBParaSite" id="TTAC_0000279301-mRNA-1">
    <property type="protein sequence ID" value="TTAC_0000279301-mRNA-1"/>
    <property type="gene ID" value="TTAC_0000279301"/>
</dbReference>
<gene>
    <name evidence="3" type="ORF">TTAC_LOCUS2778</name>
</gene>
<name>A0A0R3WPV3_HYDTA</name>
<protein>
    <submittedName>
        <fullName evidence="3 5">Uncharacterized protein</fullName>
    </submittedName>
</protein>